<keyword evidence="10" id="KW-1185">Reference proteome</keyword>
<dbReference type="Gene3D" id="1.10.3380.10">
    <property type="entry name" value="Sec63 N-terminal domain-like domain"/>
    <property type="match status" value="1"/>
</dbReference>
<dbReference type="Gene3D" id="2.60.40.150">
    <property type="entry name" value="C2 domain"/>
    <property type="match status" value="1"/>
</dbReference>
<keyword evidence="4" id="KW-0256">Endoplasmic reticulum</keyword>
<evidence type="ECO:0000259" key="8">
    <source>
        <dbReference type="SMART" id="SM00973"/>
    </source>
</evidence>
<comment type="caution">
    <text evidence="9">The sequence shown here is derived from an EMBL/GenBank/DDBJ whole genome shotgun (WGS) entry which is preliminary data.</text>
</comment>
<keyword evidence="6" id="KW-0472">Membrane</keyword>
<dbReference type="GO" id="GO:0005634">
    <property type="term" value="C:nucleus"/>
    <property type="evidence" value="ECO:0007669"/>
    <property type="project" value="TreeGrafter"/>
</dbReference>
<dbReference type="EMBL" id="CAJPWZ010000744">
    <property type="protein sequence ID" value="CAG2200386.1"/>
    <property type="molecule type" value="Genomic_DNA"/>
</dbReference>
<evidence type="ECO:0000256" key="3">
    <source>
        <dbReference type="ARBA" id="ARBA00022692"/>
    </source>
</evidence>
<organism evidence="9 10">
    <name type="scientific">Mytilus edulis</name>
    <name type="common">Blue mussel</name>
    <dbReference type="NCBI Taxonomy" id="6550"/>
    <lineage>
        <taxon>Eukaryota</taxon>
        <taxon>Metazoa</taxon>
        <taxon>Spiralia</taxon>
        <taxon>Lophotrochozoa</taxon>
        <taxon>Mollusca</taxon>
        <taxon>Bivalvia</taxon>
        <taxon>Autobranchia</taxon>
        <taxon>Pteriomorphia</taxon>
        <taxon>Mytilida</taxon>
        <taxon>Mytiloidea</taxon>
        <taxon>Mytilidae</taxon>
        <taxon>Mytilinae</taxon>
        <taxon>Mytilus</taxon>
    </lineage>
</organism>
<keyword evidence="7" id="KW-0143">Chaperone</keyword>
<name>A0A8S3R5M7_MYTED</name>
<evidence type="ECO:0000256" key="4">
    <source>
        <dbReference type="ARBA" id="ARBA00022824"/>
    </source>
</evidence>
<evidence type="ECO:0000256" key="5">
    <source>
        <dbReference type="ARBA" id="ARBA00022989"/>
    </source>
</evidence>
<protein>
    <submittedName>
        <fullName evidence="9">ASCC3</fullName>
        <ecNumber evidence="9">3.6.4.12</ecNumber>
    </submittedName>
</protein>
<dbReference type="AlphaFoldDB" id="A0A8S3R5M7"/>
<dbReference type="GO" id="GO:0016787">
    <property type="term" value="F:hydrolase activity"/>
    <property type="evidence" value="ECO:0007669"/>
    <property type="project" value="UniProtKB-KW"/>
</dbReference>
<proteinExistence type="predicted"/>
<dbReference type="Pfam" id="PF02889">
    <property type="entry name" value="Sec63"/>
    <property type="match status" value="1"/>
</dbReference>
<dbReference type="GO" id="GO:0003723">
    <property type="term" value="F:RNA binding"/>
    <property type="evidence" value="ECO:0007669"/>
    <property type="project" value="TreeGrafter"/>
</dbReference>
<dbReference type="InterPro" id="IPR035892">
    <property type="entry name" value="C2_domain_sf"/>
</dbReference>
<dbReference type="OrthoDB" id="5575at2759"/>
<dbReference type="InterPro" id="IPR014756">
    <property type="entry name" value="Ig_E-set"/>
</dbReference>
<dbReference type="SMART" id="SM00973">
    <property type="entry name" value="Sec63"/>
    <property type="match status" value="1"/>
</dbReference>
<keyword evidence="3" id="KW-0812">Transmembrane</keyword>
<dbReference type="GO" id="GO:0016020">
    <property type="term" value="C:membrane"/>
    <property type="evidence" value="ECO:0007669"/>
    <property type="project" value="UniProtKB-SubCell"/>
</dbReference>
<accession>A0A8S3R5M7</accession>
<dbReference type="GO" id="GO:0005783">
    <property type="term" value="C:endoplasmic reticulum"/>
    <property type="evidence" value="ECO:0007669"/>
    <property type="project" value="UniProtKB-SubCell"/>
</dbReference>
<dbReference type="FunFam" id="1.10.3380.10:FF:000002">
    <property type="entry name" value="Activating signal cointegrator 1 complex subunit 3"/>
    <property type="match status" value="1"/>
</dbReference>
<dbReference type="SUPFAM" id="SSF158702">
    <property type="entry name" value="Sec63 N-terminal domain-like"/>
    <property type="match status" value="1"/>
</dbReference>
<gene>
    <name evidence="9" type="ORF">MEDL_15075</name>
</gene>
<evidence type="ECO:0000256" key="1">
    <source>
        <dbReference type="ARBA" id="ARBA00004141"/>
    </source>
</evidence>
<dbReference type="PANTHER" id="PTHR24075">
    <property type="entry name" value="SEC63 DOMAIN-CONTAINING"/>
    <property type="match status" value="1"/>
</dbReference>
<dbReference type="EC" id="3.6.4.12" evidence="9"/>
<dbReference type="Gene3D" id="1.10.10.10">
    <property type="entry name" value="Winged helix-like DNA-binding domain superfamily/Winged helix DNA-binding domain"/>
    <property type="match status" value="1"/>
</dbReference>
<comment type="subcellular location">
    <subcellularLocation>
        <location evidence="2">Endoplasmic reticulum</location>
    </subcellularLocation>
    <subcellularLocation>
        <location evidence="1">Membrane</location>
        <topology evidence="1">Multi-pass membrane protein</topology>
    </subcellularLocation>
</comment>
<evidence type="ECO:0000256" key="7">
    <source>
        <dbReference type="ARBA" id="ARBA00023186"/>
    </source>
</evidence>
<dbReference type="Proteomes" id="UP000683360">
    <property type="component" value="Unassembled WGS sequence"/>
</dbReference>
<reference evidence="9" key="1">
    <citation type="submission" date="2021-03" db="EMBL/GenBank/DDBJ databases">
        <authorList>
            <person name="Bekaert M."/>
        </authorList>
    </citation>
    <scope>NUCLEOTIDE SEQUENCE</scope>
</reference>
<evidence type="ECO:0000313" key="10">
    <source>
        <dbReference type="Proteomes" id="UP000683360"/>
    </source>
</evidence>
<evidence type="ECO:0000256" key="6">
    <source>
        <dbReference type="ARBA" id="ARBA00023136"/>
    </source>
</evidence>
<dbReference type="FunFam" id="2.60.40.150:FF:000113">
    <property type="entry name" value="activating signal cointegrator 1 complex subunit 3"/>
    <property type="match status" value="1"/>
</dbReference>
<dbReference type="GO" id="GO:0043138">
    <property type="term" value="F:3'-5' DNA helicase activity"/>
    <property type="evidence" value="ECO:0007669"/>
    <property type="project" value="TreeGrafter"/>
</dbReference>
<dbReference type="InterPro" id="IPR036388">
    <property type="entry name" value="WH-like_DNA-bd_sf"/>
</dbReference>
<feature type="domain" description="SEC63" evidence="8">
    <location>
        <begin position="66"/>
        <end position="745"/>
    </location>
</feature>
<keyword evidence="5" id="KW-1133">Transmembrane helix</keyword>
<dbReference type="InterPro" id="IPR004179">
    <property type="entry name" value="Sec63-dom"/>
</dbReference>
<evidence type="ECO:0000256" key="2">
    <source>
        <dbReference type="ARBA" id="ARBA00004240"/>
    </source>
</evidence>
<dbReference type="PANTHER" id="PTHR24075:SF6">
    <property type="entry name" value="ACTIVATING SIGNAL COINTEGRATOR 1 COMPLEX SUBUNIT 3"/>
    <property type="match status" value="1"/>
</dbReference>
<dbReference type="SUPFAM" id="SSF81296">
    <property type="entry name" value="E set domains"/>
    <property type="match status" value="1"/>
</dbReference>
<keyword evidence="9" id="KW-0378">Hydrolase</keyword>
<sequence length="771" mass="88685">MKPLSLRNSCFTFNSNEQWDMSYYNLDDTDHDSINKFLSKLVERALYELECSYCIAVGEDNRTIDPQTLGRISSYYYLNHNTVRMFRDELKPESSIAELLDVLSNANEYDELPVRHNEDQLNSELAKKLPVEVNQYTYDSAHTKANLLLQAHFGHGQVGLPSTDYNTDTKSVLDQAIRILQAMLDVSADEGWLVTSLRIMQMVQMVIQGLWCHDNNLLTLPHMMPYHLACFRPWKGHGAKKKGYPDIKSPIETLPQLMAVCDGRFEALNAMLGKKWTEHIWNKYTRPLKVGGKGGTGEQEKRLIHSPLPGKLIIYREGWWKGGTGENGLYIHLYQKRLVGGRNRRKEKPIHSPLPGKLIIYRRLVGGRNRRTGEKPIHSPLPEGWWEEEQEKQEKRPIHSPLPGKLIIYRRLVGGRTGEQEKRPIHSPLPGKLIIYRRLVGGRNRRTGKQPIHSPLPGKLIIYGRLVGGGTGEQEKRPIHSPLPGKLIIYRRLMEGRNRRTGETAYTFTPLQKVNGREVERTGEKAYIHPYQGKLIIHRRLREEEQEKGERSIHPPVPGKLMIYRRLVGGRNRRTGETAIHPPLPGVNYPRRLVEEEQENTEKRPIHSPFTSEGWWEEETGEQEKRPIHSPVPGAKIQDDNWMEVHADQEYVLRVNMDRINKIKKHDSKAFAPRFPKPKDEGWFLLVGDIENKEVVALKRVGYIRGRSSQQIAIIMPDIVGRVIYTVYMMSDSYLGLDQQYDICLDVIPASIESQVNTELVGELDFGDLQL</sequence>
<evidence type="ECO:0000313" key="9">
    <source>
        <dbReference type="EMBL" id="CAG2200386.1"/>
    </source>
</evidence>